<reference evidence="2 3" key="1">
    <citation type="submission" date="2016-10" db="EMBL/GenBank/DDBJ databases">
        <title>Draft genome sequence of Coniochaeta ligniaria NRRL30616, a lignocellulolytic fungus for bioabatement of inhibitors in plant biomass hydrolysates.</title>
        <authorList>
            <consortium name="DOE Joint Genome Institute"/>
            <person name="Jimenez D.J."/>
            <person name="Hector R.E."/>
            <person name="Riley R."/>
            <person name="Sun H."/>
            <person name="Grigoriev I.V."/>
            <person name="Van Elsas J.D."/>
            <person name="Nichols N.N."/>
        </authorList>
    </citation>
    <scope>NUCLEOTIDE SEQUENCE [LARGE SCALE GENOMIC DNA]</scope>
    <source>
        <strain evidence="2 3">NRRL 30616</strain>
    </source>
</reference>
<dbReference type="InParanoid" id="A0A1J7ILF9"/>
<evidence type="ECO:0000313" key="2">
    <source>
        <dbReference type="EMBL" id="OIW28107.1"/>
    </source>
</evidence>
<dbReference type="AlphaFoldDB" id="A0A1J7ILF9"/>
<keyword evidence="3" id="KW-1185">Reference proteome</keyword>
<evidence type="ECO:0000256" key="1">
    <source>
        <dbReference type="SAM" id="MobiDB-lite"/>
    </source>
</evidence>
<feature type="region of interest" description="Disordered" evidence="1">
    <location>
        <begin position="154"/>
        <end position="189"/>
    </location>
</feature>
<feature type="region of interest" description="Disordered" evidence="1">
    <location>
        <begin position="62"/>
        <end position="88"/>
    </location>
</feature>
<feature type="region of interest" description="Disordered" evidence="1">
    <location>
        <begin position="1"/>
        <end position="20"/>
    </location>
</feature>
<accession>A0A1J7ILF9</accession>
<sequence length="189" mass="19840">MLQLSARVQEPSQGLGHGEDMEIKARGNQCAPALGTKSDISGIGIASRIRKDEEPNRFVASFSATSSVRHPGSSQDATLPTDTTHRPQSVPERALLFFAAPAAGIKRWAQGARNRKLAIGGGRGGGSLEGTAANKRHEGPQFDKEAMRALQGCPPESQQAASGLPIHNLPGEPETQAEAGVIEKGAMND</sequence>
<evidence type="ECO:0000313" key="3">
    <source>
        <dbReference type="Proteomes" id="UP000182658"/>
    </source>
</evidence>
<protein>
    <submittedName>
        <fullName evidence="2">Uncharacterized protein</fullName>
    </submittedName>
</protein>
<dbReference type="Proteomes" id="UP000182658">
    <property type="component" value="Unassembled WGS sequence"/>
</dbReference>
<organism evidence="2 3">
    <name type="scientific">Coniochaeta ligniaria NRRL 30616</name>
    <dbReference type="NCBI Taxonomy" id="1408157"/>
    <lineage>
        <taxon>Eukaryota</taxon>
        <taxon>Fungi</taxon>
        <taxon>Dikarya</taxon>
        <taxon>Ascomycota</taxon>
        <taxon>Pezizomycotina</taxon>
        <taxon>Sordariomycetes</taxon>
        <taxon>Sordariomycetidae</taxon>
        <taxon>Coniochaetales</taxon>
        <taxon>Coniochaetaceae</taxon>
        <taxon>Coniochaeta</taxon>
    </lineage>
</organism>
<gene>
    <name evidence="2" type="ORF">CONLIGDRAFT_646304</name>
</gene>
<feature type="compositionally biased region" description="Polar residues" evidence="1">
    <location>
        <begin position="62"/>
        <end position="82"/>
    </location>
</feature>
<proteinExistence type="predicted"/>
<dbReference type="EMBL" id="KV875099">
    <property type="protein sequence ID" value="OIW28107.1"/>
    <property type="molecule type" value="Genomic_DNA"/>
</dbReference>
<name>A0A1J7ILF9_9PEZI</name>